<dbReference type="PANTHER" id="PTHR20855:SF3">
    <property type="entry name" value="LD03007P"/>
    <property type="match status" value="1"/>
</dbReference>
<evidence type="ECO:0000313" key="8">
    <source>
        <dbReference type="EMBL" id="RII42894.1"/>
    </source>
</evidence>
<feature type="binding site" evidence="5">
    <location>
        <position position="227"/>
    </location>
    <ligand>
        <name>Zn(2+)</name>
        <dbReference type="ChEBI" id="CHEBI:29105"/>
    </ligand>
</feature>
<keyword evidence="3 7" id="KW-1133">Transmembrane helix</keyword>
<dbReference type="GO" id="GO:0016020">
    <property type="term" value="C:membrane"/>
    <property type="evidence" value="ECO:0007669"/>
    <property type="project" value="UniProtKB-SubCell"/>
</dbReference>
<feature type="transmembrane region" description="Helical" evidence="7">
    <location>
        <begin position="137"/>
        <end position="157"/>
    </location>
</feature>
<comment type="caution">
    <text evidence="8">The sequence shown here is derived from an EMBL/GenBank/DDBJ whole genome shotgun (WGS) entry which is preliminary data.</text>
</comment>
<keyword evidence="5" id="KW-0862">Zinc</keyword>
<feature type="transmembrane region" description="Helical" evidence="7">
    <location>
        <begin position="115"/>
        <end position="131"/>
    </location>
</feature>
<evidence type="ECO:0000256" key="1">
    <source>
        <dbReference type="ARBA" id="ARBA00004141"/>
    </source>
</evidence>
<evidence type="ECO:0000256" key="3">
    <source>
        <dbReference type="ARBA" id="ARBA00022989"/>
    </source>
</evidence>
<dbReference type="AlphaFoldDB" id="A0A399JCD3"/>
<keyword evidence="2 7" id="KW-0812">Transmembrane</keyword>
<feature type="transmembrane region" description="Helical" evidence="7">
    <location>
        <begin position="77"/>
        <end position="94"/>
    </location>
</feature>
<evidence type="ECO:0000256" key="5">
    <source>
        <dbReference type="PIRSR" id="PIRSR604254-1"/>
    </source>
</evidence>
<dbReference type="EMBL" id="QQXK01000007">
    <property type="protein sequence ID" value="RII42894.1"/>
    <property type="molecule type" value="Genomic_DNA"/>
</dbReference>
<evidence type="ECO:0000256" key="7">
    <source>
        <dbReference type="SAM" id="Phobius"/>
    </source>
</evidence>
<protein>
    <submittedName>
        <fullName evidence="8">Hemolysin III family protein</fullName>
    </submittedName>
</protein>
<feature type="transmembrane region" description="Helical" evidence="7">
    <location>
        <begin position="164"/>
        <end position="184"/>
    </location>
</feature>
<feature type="binding site" evidence="5">
    <location>
        <position position="223"/>
    </location>
    <ligand>
        <name>Zn(2+)</name>
        <dbReference type="ChEBI" id="CHEBI:29105"/>
    </ligand>
</feature>
<proteinExistence type="predicted"/>
<feature type="binding site" evidence="5">
    <location>
        <position position="95"/>
    </location>
    <ligand>
        <name>Zn(2+)</name>
        <dbReference type="ChEBI" id="CHEBI:29105"/>
    </ligand>
</feature>
<accession>A0A399JCD3</accession>
<dbReference type="PANTHER" id="PTHR20855">
    <property type="entry name" value="ADIPOR/PROGESTIN RECEPTOR-RELATED"/>
    <property type="match status" value="1"/>
</dbReference>
<evidence type="ECO:0000256" key="6">
    <source>
        <dbReference type="SAM" id="MobiDB-lite"/>
    </source>
</evidence>
<keyword evidence="5" id="KW-0479">Metal-binding</keyword>
<dbReference type="InterPro" id="IPR004254">
    <property type="entry name" value="AdipoR/HlyIII-related"/>
</dbReference>
<dbReference type="RefSeq" id="WP_119424039.1">
    <property type="nucleotide sequence ID" value="NZ_QQXK01000007.1"/>
</dbReference>
<feature type="transmembrane region" description="Helical" evidence="7">
    <location>
        <begin position="222"/>
        <end position="246"/>
    </location>
</feature>
<feature type="region of interest" description="Disordered" evidence="6">
    <location>
        <begin position="1"/>
        <end position="34"/>
    </location>
</feature>
<evidence type="ECO:0000256" key="2">
    <source>
        <dbReference type="ARBA" id="ARBA00022692"/>
    </source>
</evidence>
<evidence type="ECO:0000313" key="9">
    <source>
        <dbReference type="Proteomes" id="UP000265419"/>
    </source>
</evidence>
<feature type="compositionally biased region" description="Low complexity" evidence="6">
    <location>
        <begin position="1"/>
        <end position="16"/>
    </location>
</feature>
<evidence type="ECO:0000256" key="4">
    <source>
        <dbReference type="ARBA" id="ARBA00023136"/>
    </source>
</evidence>
<reference evidence="8 9" key="1">
    <citation type="submission" date="2018-07" db="EMBL/GenBank/DDBJ databases">
        <title>Arthrobacter sp. nov., isolated from raw cow's milk with high bacterial count.</title>
        <authorList>
            <person name="Hahne J."/>
            <person name="Isele D."/>
            <person name="Lipski A."/>
        </authorList>
    </citation>
    <scope>NUCLEOTIDE SEQUENCE [LARGE SCALE GENOMIC DNA]</scope>
    <source>
        <strain evidence="8 9">JZ R-35</strain>
    </source>
</reference>
<feature type="transmembrane region" description="Helical" evidence="7">
    <location>
        <begin position="48"/>
        <end position="71"/>
    </location>
</feature>
<name>A0A399JCD3_9MICC</name>
<dbReference type="GO" id="GO:0046872">
    <property type="term" value="F:metal ion binding"/>
    <property type="evidence" value="ECO:0007669"/>
    <property type="project" value="UniProtKB-KW"/>
</dbReference>
<gene>
    <name evidence="8" type="ORF">DWB68_04970</name>
</gene>
<keyword evidence="9" id="KW-1185">Reference proteome</keyword>
<feature type="transmembrane region" description="Helical" evidence="7">
    <location>
        <begin position="190"/>
        <end position="210"/>
    </location>
</feature>
<dbReference type="Pfam" id="PF03006">
    <property type="entry name" value="HlyIII"/>
    <property type="match status" value="1"/>
</dbReference>
<comment type="subcellular location">
    <subcellularLocation>
        <location evidence="1">Membrane</location>
        <topology evidence="1">Multi-pass membrane protein</topology>
    </subcellularLocation>
</comment>
<sequence length="249" mass="26798">MVGTPAPAADPSATTPHSADATAQPAARKGSVPLDYDPQAERPHLRGWIHALTAPLALAGGIVLICLAPGVAGKITTSVYAFTALLLFTISAVYHRGRWSPKVKMVLKRLDHTNIMLIIAGTYTPLAWFLLPRQHAAWLLIGVWTGALLGVLFRVLWTNAPRWLYTPVYMVLGLAALIFLGDFFAANVAAAILICAGGALYIAGAVFYALKRPNISVRWFGFHELFHAFTVGGFTCHLIAVFLAVLGAR</sequence>
<dbReference type="Proteomes" id="UP000265419">
    <property type="component" value="Unassembled WGS sequence"/>
</dbReference>
<organism evidence="8 9">
    <name type="scientific">Galactobacter valiniphilus</name>
    <dbReference type="NCBI Taxonomy" id="2676122"/>
    <lineage>
        <taxon>Bacteria</taxon>
        <taxon>Bacillati</taxon>
        <taxon>Actinomycetota</taxon>
        <taxon>Actinomycetes</taxon>
        <taxon>Micrococcales</taxon>
        <taxon>Micrococcaceae</taxon>
        <taxon>Galactobacter</taxon>
    </lineage>
</organism>
<keyword evidence="4 7" id="KW-0472">Membrane</keyword>